<name>A0A5A9P7W7_9TELE</name>
<dbReference type="EMBL" id="SOYY01000008">
    <property type="protein sequence ID" value="KAA0717872.1"/>
    <property type="molecule type" value="Genomic_DNA"/>
</dbReference>
<dbReference type="InterPro" id="IPR029238">
    <property type="entry name" value="Shadoo"/>
</dbReference>
<dbReference type="PANTHER" id="PTHR28552">
    <property type="entry name" value="SHADOW OF PRION PROTEIN"/>
    <property type="match status" value="1"/>
</dbReference>
<evidence type="ECO:0000256" key="1">
    <source>
        <dbReference type="ARBA" id="ARBA00004609"/>
    </source>
</evidence>
<evidence type="ECO:0000256" key="6">
    <source>
        <dbReference type="ARBA" id="ARBA00022678"/>
    </source>
</evidence>
<comment type="subcellular location">
    <subcellularLocation>
        <location evidence="1">Cell membrane</location>
        <topology evidence="1">Lipid-anchor</topology>
        <topology evidence="1">GPI-anchor</topology>
    </subcellularLocation>
</comment>
<feature type="compositionally biased region" description="Low complexity" evidence="12">
    <location>
        <begin position="33"/>
        <end position="51"/>
    </location>
</feature>
<evidence type="ECO:0000256" key="11">
    <source>
        <dbReference type="ARBA" id="ARBA00023288"/>
    </source>
</evidence>
<keyword evidence="13" id="KW-0812">Transmembrane</keyword>
<keyword evidence="8" id="KW-0034">Amyloid</keyword>
<evidence type="ECO:0000256" key="14">
    <source>
        <dbReference type="SAM" id="SignalP"/>
    </source>
</evidence>
<feature type="signal peptide" evidence="14">
    <location>
        <begin position="1"/>
        <end position="24"/>
    </location>
</feature>
<evidence type="ECO:0000256" key="12">
    <source>
        <dbReference type="SAM" id="MobiDB-lite"/>
    </source>
</evidence>
<evidence type="ECO:0000256" key="2">
    <source>
        <dbReference type="ARBA" id="ARBA00008311"/>
    </source>
</evidence>
<evidence type="ECO:0000256" key="3">
    <source>
        <dbReference type="ARBA" id="ARBA00014397"/>
    </source>
</evidence>
<reference evidence="15 16" key="1">
    <citation type="journal article" date="2019" name="Mol. Ecol. Resour.">
        <title>Chromosome-level genome assembly of Triplophysa tibetana, a fish adapted to the harsh high-altitude environment of the Tibetan Plateau.</title>
        <authorList>
            <person name="Yang X."/>
            <person name="Liu H."/>
            <person name="Ma Z."/>
            <person name="Zou Y."/>
            <person name="Zou M."/>
            <person name="Mao Y."/>
            <person name="Li X."/>
            <person name="Wang H."/>
            <person name="Chen T."/>
            <person name="Wang W."/>
            <person name="Yang R."/>
        </authorList>
    </citation>
    <scope>NUCLEOTIDE SEQUENCE [LARGE SCALE GENOMIC DNA]</scope>
    <source>
        <strain evidence="15">TTIB1903HZAU</strain>
        <tissue evidence="15">Muscle</tissue>
    </source>
</reference>
<accession>A0A5A9P7W7</accession>
<keyword evidence="10" id="KW-0325">Glycoprotein</keyword>
<feature type="chain" id="PRO_5022780614" description="Shadow of prion protein" evidence="14">
    <location>
        <begin position="25"/>
        <end position="132"/>
    </location>
</feature>
<keyword evidence="11" id="KW-0449">Lipoprotein</keyword>
<dbReference type="PANTHER" id="PTHR28552:SF1">
    <property type="entry name" value="SHADOW OF PRION PROTEIN"/>
    <property type="match status" value="1"/>
</dbReference>
<keyword evidence="7 14" id="KW-0732">Signal</keyword>
<comment type="similarity">
    <text evidence="2">Belongs to the SPRN family.</text>
</comment>
<keyword evidence="16" id="KW-1185">Reference proteome</keyword>
<proteinExistence type="inferred from homology"/>
<comment type="caution">
    <text evidence="15">The sequence shown here is derived from an EMBL/GenBank/DDBJ whole genome shotgun (WGS) entry which is preliminary data.</text>
</comment>
<keyword evidence="6 15" id="KW-0640">Prion</keyword>
<evidence type="ECO:0000313" key="15">
    <source>
        <dbReference type="EMBL" id="KAA0717872.1"/>
    </source>
</evidence>
<feature type="transmembrane region" description="Helical" evidence="13">
    <location>
        <begin position="113"/>
        <end position="131"/>
    </location>
</feature>
<keyword evidence="5" id="KW-0336">GPI-anchor</keyword>
<sequence length="132" mass="14050">MNRAVATCWILLLLSAFLCDQVMSKGGRGGARGSARGSARGGRTSRNRGSPAVRVAGAAAAGAVVALGAGGWYASAQRRPDDSSENGEDYYTNRTGWELYLARTSNAIVHDSFATRLYALLLPINFLMYFAL</sequence>
<evidence type="ECO:0000256" key="9">
    <source>
        <dbReference type="ARBA" id="ARBA00023136"/>
    </source>
</evidence>
<gene>
    <name evidence="15" type="ORF">E1301_Tti001534</name>
</gene>
<protein>
    <recommendedName>
        <fullName evidence="3">Shadow of prion protein</fullName>
    </recommendedName>
</protein>
<feature type="transmembrane region" description="Helical" evidence="13">
    <location>
        <begin position="52"/>
        <end position="74"/>
    </location>
</feature>
<evidence type="ECO:0000256" key="10">
    <source>
        <dbReference type="ARBA" id="ARBA00023180"/>
    </source>
</evidence>
<dbReference type="AlphaFoldDB" id="A0A5A9P7W7"/>
<feature type="region of interest" description="Disordered" evidence="12">
    <location>
        <begin position="26"/>
        <end position="51"/>
    </location>
</feature>
<dbReference type="GO" id="GO:0005886">
    <property type="term" value="C:plasma membrane"/>
    <property type="evidence" value="ECO:0007669"/>
    <property type="project" value="UniProtKB-SubCell"/>
</dbReference>
<evidence type="ECO:0000256" key="5">
    <source>
        <dbReference type="ARBA" id="ARBA00022622"/>
    </source>
</evidence>
<evidence type="ECO:0000256" key="7">
    <source>
        <dbReference type="ARBA" id="ARBA00022729"/>
    </source>
</evidence>
<dbReference type="GO" id="GO:0098552">
    <property type="term" value="C:side of membrane"/>
    <property type="evidence" value="ECO:0007669"/>
    <property type="project" value="UniProtKB-KW"/>
</dbReference>
<keyword evidence="13" id="KW-1133">Transmembrane helix</keyword>
<evidence type="ECO:0000313" key="16">
    <source>
        <dbReference type="Proteomes" id="UP000324632"/>
    </source>
</evidence>
<dbReference type="OrthoDB" id="8923215at2759"/>
<evidence type="ECO:0000256" key="13">
    <source>
        <dbReference type="SAM" id="Phobius"/>
    </source>
</evidence>
<evidence type="ECO:0000256" key="4">
    <source>
        <dbReference type="ARBA" id="ARBA00022475"/>
    </source>
</evidence>
<organism evidence="15 16">
    <name type="scientific">Triplophysa tibetana</name>
    <dbReference type="NCBI Taxonomy" id="1572043"/>
    <lineage>
        <taxon>Eukaryota</taxon>
        <taxon>Metazoa</taxon>
        <taxon>Chordata</taxon>
        <taxon>Craniata</taxon>
        <taxon>Vertebrata</taxon>
        <taxon>Euteleostomi</taxon>
        <taxon>Actinopterygii</taxon>
        <taxon>Neopterygii</taxon>
        <taxon>Teleostei</taxon>
        <taxon>Ostariophysi</taxon>
        <taxon>Cypriniformes</taxon>
        <taxon>Nemacheilidae</taxon>
        <taxon>Triplophysa</taxon>
    </lineage>
</organism>
<evidence type="ECO:0000256" key="8">
    <source>
        <dbReference type="ARBA" id="ARBA00023087"/>
    </source>
</evidence>
<dbReference type="Proteomes" id="UP000324632">
    <property type="component" value="Chromosome 8"/>
</dbReference>
<keyword evidence="4" id="KW-1003">Cell membrane</keyword>
<keyword evidence="9 13" id="KW-0472">Membrane</keyword>